<protein>
    <recommendedName>
        <fullName evidence="5">DUF2953 domain-containing protein</fullName>
    </recommendedName>
</protein>
<dbReference type="AlphaFoldDB" id="A0A1E5L2A1"/>
<evidence type="ECO:0008006" key="5">
    <source>
        <dbReference type="Google" id="ProtNLM"/>
    </source>
</evidence>
<keyword evidence="2" id="KW-0812">Transmembrane</keyword>
<evidence type="ECO:0000256" key="2">
    <source>
        <dbReference type="SAM" id="Phobius"/>
    </source>
</evidence>
<dbReference type="Proteomes" id="UP000095255">
    <property type="component" value="Unassembled WGS sequence"/>
</dbReference>
<proteinExistence type="predicted"/>
<gene>
    <name evidence="3" type="ORF">BHU72_10605</name>
</gene>
<keyword evidence="4" id="KW-1185">Reference proteome</keyword>
<dbReference type="OrthoDB" id="1739345at2"/>
<keyword evidence="1" id="KW-0175">Coiled coil</keyword>
<dbReference type="RefSeq" id="WP_069703240.1">
    <property type="nucleotide sequence ID" value="NZ_MJAT01000039.1"/>
</dbReference>
<evidence type="ECO:0000313" key="3">
    <source>
        <dbReference type="EMBL" id="OEH84257.1"/>
    </source>
</evidence>
<reference evidence="3 4" key="1">
    <citation type="submission" date="2016-09" db="EMBL/GenBank/DDBJ databases">
        <title>Desulfuribacillus arsenicus sp. nov., an obligately anaerobic, dissimilatory arsenic- and antimonate-reducing bacterium isolated from anoxic sediments.</title>
        <authorList>
            <person name="Abin C.A."/>
            <person name="Hollibaugh J.T."/>
        </authorList>
    </citation>
    <scope>NUCLEOTIDE SEQUENCE [LARGE SCALE GENOMIC DNA]</scope>
    <source>
        <strain evidence="3 4">MLFW-2</strain>
    </source>
</reference>
<name>A0A1E5L2A1_9FIRM</name>
<feature type="coiled-coil region" evidence="1">
    <location>
        <begin position="84"/>
        <end position="121"/>
    </location>
</feature>
<keyword evidence="2" id="KW-0472">Membrane</keyword>
<feature type="transmembrane region" description="Helical" evidence="2">
    <location>
        <begin position="7"/>
        <end position="27"/>
    </location>
</feature>
<dbReference type="EMBL" id="MJAT01000039">
    <property type="protein sequence ID" value="OEH84257.1"/>
    <property type="molecule type" value="Genomic_DNA"/>
</dbReference>
<evidence type="ECO:0000313" key="4">
    <source>
        <dbReference type="Proteomes" id="UP000095255"/>
    </source>
</evidence>
<accession>A0A1E5L2A1</accession>
<dbReference type="STRING" id="1390249.BHU72_10605"/>
<evidence type="ECO:0000256" key="1">
    <source>
        <dbReference type="SAM" id="Coils"/>
    </source>
</evidence>
<keyword evidence="2" id="KW-1133">Transmembrane helix</keyword>
<sequence length="244" mass="28589">MSLFLDLILIATSIIILLLILIIVLPFHYQVKYNNHEKYLLELQVSLATILGMTFKAGSLQKKKLTLWIGALNKDIHINENKKIEEEEETKNNKQIDRKKVEEKEEELENLKTVRSSQKANGRFLLKYIRFQNVKDVYRLLADLINMISPKKFKIIATIGFYEPHYTAWLLGAVEVFRGLKPNYSISIIPAWEEEIVDVDIKVSGKVILLVILLRVLKFIFAKSTRRIWISWIRYKINPKKFAM</sequence>
<organism evidence="3 4">
    <name type="scientific">Desulfuribacillus stibiiarsenatis</name>
    <dbReference type="NCBI Taxonomy" id="1390249"/>
    <lineage>
        <taxon>Bacteria</taxon>
        <taxon>Bacillati</taxon>
        <taxon>Bacillota</taxon>
        <taxon>Desulfuribacillia</taxon>
        <taxon>Desulfuribacillales</taxon>
        <taxon>Desulfuribacillaceae</taxon>
        <taxon>Desulfuribacillus</taxon>
    </lineage>
</organism>
<comment type="caution">
    <text evidence="3">The sequence shown here is derived from an EMBL/GenBank/DDBJ whole genome shotgun (WGS) entry which is preliminary data.</text>
</comment>